<feature type="transmembrane region" description="Helical" evidence="8">
    <location>
        <begin position="105"/>
        <end position="125"/>
    </location>
</feature>
<evidence type="ECO:0000256" key="1">
    <source>
        <dbReference type="ARBA" id="ARBA00004429"/>
    </source>
</evidence>
<dbReference type="CDD" id="cd06261">
    <property type="entry name" value="TM_PBP2"/>
    <property type="match status" value="1"/>
</dbReference>
<comment type="caution">
    <text evidence="10">The sequence shown here is derived from an EMBL/GenBank/DDBJ whole genome shotgun (WGS) entry which is preliminary data.</text>
</comment>
<dbReference type="InterPro" id="IPR035906">
    <property type="entry name" value="MetI-like_sf"/>
</dbReference>
<protein>
    <submittedName>
        <fullName evidence="10">Spermidine/putrescine transport system permease protein</fullName>
    </submittedName>
</protein>
<evidence type="ECO:0000256" key="2">
    <source>
        <dbReference type="ARBA" id="ARBA00022448"/>
    </source>
</evidence>
<evidence type="ECO:0000256" key="5">
    <source>
        <dbReference type="ARBA" id="ARBA00022692"/>
    </source>
</evidence>
<dbReference type="EMBL" id="JAGIOD010000001">
    <property type="protein sequence ID" value="MBP2382820.1"/>
    <property type="molecule type" value="Genomic_DNA"/>
</dbReference>
<dbReference type="InterPro" id="IPR000515">
    <property type="entry name" value="MetI-like"/>
</dbReference>
<feature type="transmembrane region" description="Helical" evidence="8">
    <location>
        <begin position="12"/>
        <end position="36"/>
    </location>
</feature>
<keyword evidence="5 8" id="KW-0812">Transmembrane</keyword>
<feature type="transmembrane region" description="Helical" evidence="8">
    <location>
        <begin position="71"/>
        <end position="93"/>
    </location>
</feature>
<dbReference type="Gene3D" id="1.10.3720.10">
    <property type="entry name" value="MetI-like"/>
    <property type="match status" value="1"/>
</dbReference>
<dbReference type="PANTHER" id="PTHR43357">
    <property type="entry name" value="INNER MEMBRANE ABC TRANSPORTER PERMEASE PROTEIN YDCV"/>
    <property type="match status" value="1"/>
</dbReference>
<keyword evidence="6 8" id="KW-1133">Transmembrane helix</keyword>
<dbReference type="Proteomes" id="UP001519290">
    <property type="component" value="Unassembled WGS sequence"/>
</dbReference>
<feature type="domain" description="ABC transmembrane type-1" evidence="9">
    <location>
        <begin position="67"/>
        <end position="255"/>
    </location>
</feature>
<proteinExistence type="predicted"/>
<evidence type="ECO:0000259" key="9">
    <source>
        <dbReference type="PROSITE" id="PS50928"/>
    </source>
</evidence>
<evidence type="ECO:0000313" key="10">
    <source>
        <dbReference type="EMBL" id="MBP2382820.1"/>
    </source>
</evidence>
<name>A0ABS4X2Y3_9MICO</name>
<reference evidence="10 11" key="1">
    <citation type="submission" date="2021-03" db="EMBL/GenBank/DDBJ databases">
        <title>Sequencing the genomes of 1000 actinobacteria strains.</title>
        <authorList>
            <person name="Klenk H.-P."/>
        </authorList>
    </citation>
    <scope>NUCLEOTIDE SEQUENCE [LARGE SCALE GENOMIC DNA]</scope>
    <source>
        <strain evidence="10 11">DSM 14566</strain>
    </source>
</reference>
<dbReference type="RefSeq" id="WP_209902903.1">
    <property type="nucleotide sequence ID" value="NZ_BAAAJW010000027.1"/>
</dbReference>
<keyword evidence="2" id="KW-0813">Transport</keyword>
<evidence type="ECO:0000256" key="8">
    <source>
        <dbReference type="SAM" id="Phobius"/>
    </source>
</evidence>
<accession>A0ABS4X2Y3</accession>
<keyword evidence="11" id="KW-1185">Reference proteome</keyword>
<evidence type="ECO:0000313" key="11">
    <source>
        <dbReference type="Proteomes" id="UP001519290"/>
    </source>
</evidence>
<dbReference type="PROSITE" id="PS50928">
    <property type="entry name" value="ABC_TM1"/>
    <property type="match status" value="1"/>
</dbReference>
<comment type="subcellular location">
    <subcellularLocation>
        <location evidence="1">Cell inner membrane</location>
        <topology evidence="1">Multi-pass membrane protein</topology>
    </subcellularLocation>
</comment>
<feature type="transmembrane region" description="Helical" evidence="8">
    <location>
        <begin position="188"/>
        <end position="216"/>
    </location>
</feature>
<feature type="transmembrane region" description="Helical" evidence="8">
    <location>
        <begin position="236"/>
        <end position="255"/>
    </location>
</feature>
<gene>
    <name evidence="10" type="ORF">JOF43_002777</name>
</gene>
<evidence type="ECO:0000256" key="6">
    <source>
        <dbReference type="ARBA" id="ARBA00022989"/>
    </source>
</evidence>
<dbReference type="PANTHER" id="PTHR43357:SF4">
    <property type="entry name" value="INNER MEMBRANE ABC TRANSPORTER PERMEASE PROTEIN YDCV"/>
    <property type="match status" value="1"/>
</dbReference>
<keyword evidence="7 8" id="KW-0472">Membrane</keyword>
<feature type="transmembrane region" description="Helical" evidence="8">
    <location>
        <begin position="131"/>
        <end position="151"/>
    </location>
</feature>
<keyword evidence="3" id="KW-1003">Cell membrane</keyword>
<organism evidence="10 11">
    <name type="scientific">Brachybacterium sacelli</name>
    <dbReference type="NCBI Taxonomy" id="173364"/>
    <lineage>
        <taxon>Bacteria</taxon>
        <taxon>Bacillati</taxon>
        <taxon>Actinomycetota</taxon>
        <taxon>Actinomycetes</taxon>
        <taxon>Micrococcales</taxon>
        <taxon>Dermabacteraceae</taxon>
        <taxon>Brachybacterium</taxon>
    </lineage>
</organism>
<evidence type="ECO:0000256" key="3">
    <source>
        <dbReference type="ARBA" id="ARBA00022475"/>
    </source>
</evidence>
<evidence type="ECO:0000256" key="4">
    <source>
        <dbReference type="ARBA" id="ARBA00022519"/>
    </source>
</evidence>
<keyword evidence="4" id="KW-0997">Cell inner membrane</keyword>
<sequence>MAERKSTSGSWLLHIVVALTMVFLIGPLLVVVITSFSASSSLSFPPESFSLRWYEQVLANREWRVSFSLSFLLALLAIPTVAVLALLGGYGLVRGRFRGHGAVQAFLMSPLMVPEIMLGIGLLTYLQSLGLINTIGGLWLAHSLVALPFGLRAVMNSATSLDPQIEASAASLGAGPVRVFLTVTLPQLVPGLISAGVFAAVISLGEVAVSTFIAGANTTTVPLRVLSAVQFELDPSAAVVSTLLMAISVVVILVLERFVRISNHL</sequence>
<evidence type="ECO:0000256" key="7">
    <source>
        <dbReference type="ARBA" id="ARBA00023136"/>
    </source>
</evidence>
<dbReference type="SUPFAM" id="SSF161098">
    <property type="entry name" value="MetI-like"/>
    <property type="match status" value="1"/>
</dbReference>